<organism evidence="1 2">
    <name type="scientific">Bimuria novae-zelandiae CBS 107.79</name>
    <dbReference type="NCBI Taxonomy" id="1447943"/>
    <lineage>
        <taxon>Eukaryota</taxon>
        <taxon>Fungi</taxon>
        <taxon>Dikarya</taxon>
        <taxon>Ascomycota</taxon>
        <taxon>Pezizomycotina</taxon>
        <taxon>Dothideomycetes</taxon>
        <taxon>Pleosporomycetidae</taxon>
        <taxon>Pleosporales</taxon>
        <taxon>Massarineae</taxon>
        <taxon>Didymosphaeriaceae</taxon>
        <taxon>Bimuria</taxon>
    </lineage>
</organism>
<gene>
    <name evidence="1" type="ORF">BU23DRAFT_390766</name>
</gene>
<dbReference type="EMBL" id="ML976765">
    <property type="protein sequence ID" value="KAF1965312.1"/>
    <property type="molecule type" value="Genomic_DNA"/>
</dbReference>
<feature type="non-terminal residue" evidence="1">
    <location>
        <position position="1"/>
    </location>
</feature>
<name>A0A6A5UND1_9PLEO</name>
<dbReference type="Proteomes" id="UP000800036">
    <property type="component" value="Unassembled WGS sequence"/>
</dbReference>
<keyword evidence="2" id="KW-1185">Reference proteome</keyword>
<reference evidence="1" key="1">
    <citation type="journal article" date="2020" name="Stud. Mycol.">
        <title>101 Dothideomycetes genomes: a test case for predicting lifestyles and emergence of pathogens.</title>
        <authorList>
            <person name="Haridas S."/>
            <person name="Albert R."/>
            <person name="Binder M."/>
            <person name="Bloem J."/>
            <person name="Labutti K."/>
            <person name="Salamov A."/>
            <person name="Andreopoulos B."/>
            <person name="Baker S."/>
            <person name="Barry K."/>
            <person name="Bills G."/>
            <person name="Bluhm B."/>
            <person name="Cannon C."/>
            <person name="Castanera R."/>
            <person name="Culley D."/>
            <person name="Daum C."/>
            <person name="Ezra D."/>
            <person name="Gonzalez J."/>
            <person name="Henrissat B."/>
            <person name="Kuo A."/>
            <person name="Liang C."/>
            <person name="Lipzen A."/>
            <person name="Lutzoni F."/>
            <person name="Magnuson J."/>
            <person name="Mondo S."/>
            <person name="Nolan M."/>
            <person name="Ohm R."/>
            <person name="Pangilinan J."/>
            <person name="Park H.-J."/>
            <person name="Ramirez L."/>
            <person name="Alfaro M."/>
            <person name="Sun H."/>
            <person name="Tritt A."/>
            <person name="Yoshinaga Y."/>
            <person name="Zwiers L.-H."/>
            <person name="Turgeon B."/>
            <person name="Goodwin S."/>
            <person name="Spatafora J."/>
            <person name="Crous P."/>
            <person name="Grigoriev I."/>
        </authorList>
    </citation>
    <scope>NUCLEOTIDE SEQUENCE</scope>
    <source>
        <strain evidence="1">CBS 107.79</strain>
    </source>
</reference>
<protein>
    <submittedName>
        <fullName evidence="1">Uncharacterized protein</fullName>
    </submittedName>
</protein>
<dbReference type="OrthoDB" id="3795213at2759"/>
<feature type="non-terminal residue" evidence="1">
    <location>
        <position position="50"/>
    </location>
</feature>
<evidence type="ECO:0000313" key="1">
    <source>
        <dbReference type="EMBL" id="KAF1965312.1"/>
    </source>
</evidence>
<proteinExistence type="predicted"/>
<evidence type="ECO:0000313" key="2">
    <source>
        <dbReference type="Proteomes" id="UP000800036"/>
    </source>
</evidence>
<dbReference type="AlphaFoldDB" id="A0A6A5UND1"/>
<sequence length="50" mass="5531">SQGLSPLSKGDFFALFWPAWVSTFTKNLILKAFTATGISLVNPDVILDRF</sequence>
<accession>A0A6A5UND1</accession>